<dbReference type="Pfam" id="PF03150">
    <property type="entry name" value="CCP_MauG"/>
    <property type="match status" value="1"/>
</dbReference>
<feature type="binding site" description="covalent" evidence="8">
    <location>
        <position position="224"/>
    </location>
    <ligand>
        <name>heme c</name>
        <dbReference type="ChEBI" id="CHEBI:61717"/>
        <label>2</label>
    </ligand>
</feature>
<dbReference type="GO" id="GO:0046872">
    <property type="term" value="F:metal ion binding"/>
    <property type="evidence" value="ECO:0007669"/>
    <property type="project" value="UniProtKB-KW"/>
</dbReference>
<evidence type="ECO:0000256" key="3">
    <source>
        <dbReference type="ARBA" id="ARBA00022723"/>
    </source>
</evidence>
<keyword evidence="7 9" id="KW-0408">Iron</keyword>
<dbReference type="SUPFAM" id="SSF46626">
    <property type="entry name" value="Cytochrome c"/>
    <property type="match status" value="2"/>
</dbReference>
<sequence>MIPGINRLTILLMAVMLNACDKPGLVLQQKPYRFQVPAHFPEPVFDTENPMSQAGVQLGRMLFYDKRLSANNQVSCASCHDPKLALSDGVKLSNAGVSATALHRHSPALFNLAWANNGLFWDGGATNLESQAFAPLTAQDEMAQDLDQLVIELNAVPAYVSGFQQAFDEPANAQNVAKALAQFERSLVSAGSKYDRYLLKIKGETLTDDELKGRELVRQKCQGCHVGELFTDQSFHNNGIDSDFSNSEHEGIHQGRYRITYDPADLGKFKTPSLRNVSLTAPYMHDGRFATLEEVIEHYSGGIKGSATLSSRIPEGGFHFSKQEKKQMIAFLHTLTDDSFIENPDHGKPSDH</sequence>
<dbReference type="PROSITE" id="PS51007">
    <property type="entry name" value="CYTC"/>
    <property type="match status" value="1"/>
</dbReference>
<dbReference type="InterPro" id="IPR009056">
    <property type="entry name" value="Cyt_c-like_dom"/>
</dbReference>
<dbReference type="EMBL" id="JAJTTC010000001">
    <property type="protein sequence ID" value="MCF0060419.1"/>
    <property type="molecule type" value="Genomic_DNA"/>
</dbReference>
<protein>
    <submittedName>
        <fullName evidence="11">Cytochrome-c peroxidase</fullName>
    </submittedName>
</protein>
<keyword evidence="2 8" id="KW-0349">Heme</keyword>
<keyword evidence="4" id="KW-0732">Signal</keyword>
<evidence type="ECO:0000256" key="7">
    <source>
        <dbReference type="ARBA" id="ARBA00023004"/>
    </source>
</evidence>
<comment type="caution">
    <text evidence="11">The sequence shown here is derived from an EMBL/GenBank/DDBJ whole genome shotgun (WGS) entry which is preliminary data.</text>
</comment>
<evidence type="ECO:0000256" key="2">
    <source>
        <dbReference type="ARBA" id="ARBA00022617"/>
    </source>
</evidence>
<comment type="cofactor">
    <cofactor evidence="8">
        <name>heme</name>
        <dbReference type="ChEBI" id="CHEBI:30413"/>
    </cofactor>
    <text evidence="8">Binds 2 heme groups.</text>
</comment>
<proteinExistence type="predicted"/>
<dbReference type="Proteomes" id="UP001139000">
    <property type="component" value="Unassembled WGS sequence"/>
</dbReference>
<dbReference type="GO" id="GO:0004130">
    <property type="term" value="F:cytochrome-c peroxidase activity"/>
    <property type="evidence" value="ECO:0007669"/>
    <property type="project" value="TreeGrafter"/>
</dbReference>
<dbReference type="AlphaFoldDB" id="A0A9X1PI86"/>
<feature type="binding site" description="covalent" evidence="8">
    <location>
        <position position="221"/>
    </location>
    <ligand>
        <name>heme c</name>
        <dbReference type="ChEBI" id="CHEBI:61717"/>
        <label>2</label>
    </ligand>
</feature>
<accession>A0A9X1PI86</accession>
<name>A0A9X1PI86_9BACT</name>
<dbReference type="Gene3D" id="1.10.760.10">
    <property type="entry name" value="Cytochrome c-like domain"/>
    <property type="match status" value="2"/>
</dbReference>
<evidence type="ECO:0000256" key="1">
    <source>
        <dbReference type="ARBA" id="ARBA00004418"/>
    </source>
</evidence>
<dbReference type="InterPro" id="IPR036909">
    <property type="entry name" value="Cyt_c-like_dom_sf"/>
</dbReference>
<dbReference type="InterPro" id="IPR004852">
    <property type="entry name" value="Di-haem_cyt_c_peroxidsae"/>
</dbReference>
<dbReference type="PIRSF" id="PIRSF000294">
    <property type="entry name" value="Cytochrome-c_peroxidase"/>
    <property type="match status" value="1"/>
</dbReference>
<feature type="binding site" description="axial binding residue" evidence="9">
    <location>
        <position position="80"/>
    </location>
    <ligand>
        <name>heme c</name>
        <dbReference type="ChEBI" id="CHEBI:61717"/>
        <label>1</label>
    </ligand>
    <ligandPart>
        <name>Fe</name>
        <dbReference type="ChEBI" id="CHEBI:18248"/>
    </ligandPart>
</feature>
<keyword evidence="3 9" id="KW-0479">Metal-binding</keyword>
<evidence type="ECO:0000259" key="10">
    <source>
        <dbReference type="PROSITE" id="PS51007"/>
    </source>
</evidence>
<keyword evidence="5" id="KW-0574">Periplasm</keyword>
<dbReference type="RefSeq" id="WP_234653149.1">
    <property type="nucleotide sequence ID" value="NZ_CP094997.1"/>
</dbReference>
<dbReference type="InterPro" id="IPR051395">
    <property type="entry name" value="Cytochrome_c_Peroxidase/MauG"/>
</dbReference>
<evidence type="ECO:0000313" key="12">
    <source>
        <dbReference type="Proteomes" id="UP001139000"/>
    </source>
</evidence>
<feature type="binding site" description="covalent" evidence="8">
    <location>
        <position position="76"/>
    </location>
    <ligand>
        <name>heme c</name>
        <dbReference type="ChEBI" id="CHEBI:61717"/>
        <label>1</label>
    </ligand>
</feature>
<feature type="binding site" description="axial binding residue" evidence="9">
    <location>
        <position position="225"/>
    </location>
    <ligand>
        <name>heme c</name>
        <dbReference type="ChEBI" id="CHEBI:61717"/>
        <label>2</label>
    </ligand>
    <ligandPart>
        <name>Fe</name>
        <dbReference type="ChEBI" id="CHEBI:18248"/>
    </ligandPart>
</feature>
<dbReference type="GO" id="GO:0042597">
    <property type="term" value="C:periplasmic space"/>
    <property type="evidence" value="ECO:0007669"/>
    <property type="project" value="UniProtKB-SubCell"/>
</dbReference>
<dbReference type="InterPro" id="IPR026259">
    <property type="entry name" value="MauG/Cytc_peroxidase"/>
</dbReference>
<feature type="binding site" description="covalent" evidence="8">
    <location>
        <position position="79"/>
    </location>
    <ligand>
        <name>heme c</name>
        <dbReference type="ChEBI" id="CHEBI:61717"/>
        <label>1</label>
    </ligand>
</feature>
<comment type="subcellular location">
    <subcellularLocation>
        <location evidence="1">Periplasm</location>
    </subcellularLocation>
</comment>
<keyword evidence="11" id="KW-0575">Peroxidase</keyword>
<comment type="PTM">
    <text evidence="8">Binds 2 heme groups per subunit.</text>
</comment>
<evidence type="ECO:0000313" key="11">
    <source>
        <dbReference type="EMBL" id="MCF0060419.1"/>
    </source>
</evidence>
<evidence type="ECO:0000256" key="5">
    <source>
        <dbReference type="ARBA" id="ARBA00022764"/>
    </source>
</evidence>
<dbReference type="PANTHER" id="PTHR30600:SF10">
    <property type="entry name" value="BLL6722 PROTEIN"/>
    <property type="match status" value="1"/>
</dbReference>
<evidence type="ECO:0000256" key="4">
    <source>
        <dbReference type="ARBA" id="ARBA00022729"/>
    </source>
</evidence>
<dbReference type="PANTHER" id="PTHR30600">
    <property type="entry name" value="CYTOCHROME C PEROXIDASE-RELATED"/>
    <property type="match status" value="1"/>
</dbReference>
<dbReference type="GO" id="GO:0009055">
    <property type="term" value="F:electron transfer activity"/>
    <property type="evidence" value="ECO:0007669"/>
    <property type="project" value="InterPro"/>
</dbReference>
<dbReference type="GO" id="GO:0020037">
    <property type="term" value="F:heme binding"/>
    <property type="evidence" value="ECO:0007669"/>
    <property type="project" value="InterPro"/>
</dbReference>
<evidence type="ECO:0000256" key="8">
    <source>
        <dbReference type="PIRSR" id="PIRSR000294-1"/>
    </source>
</evidence>
<feature type="domain" description="Cytochrome c" evidence="10">
    <location>
        <begin position="208"/>
        <end position="336"/>
    </location>
</feature>
<keyword evidence="6" id="KW-0560">Oxidoreductase</keyword>
<gene>
    <name evidence="11" type="ORF">LXM26_02875</name>
</gene>
<organism evidence="11 12">
    <name type="scientific">Dyadobacter chenwenxiniae</name>
    <dbReference type="NCBI Taxonomy" id="2906456"/>
    <lineage>
        <taxon>Bacteria</taxon>
        <taxon>Pseudomonadati</taxon>
        <taxon>Bacteroidota</taxon>
        <taxon>Cytophagia</taxon>
        <taxon>Cytophagales</taxon>
        <taxon>Spirosomataceae</taxon>
        <taxon>Dyadobacter</taxon>
    </lineage>
</organism>
<evidence type="ECO:0000256" key="6">
    <source>
        <dbReference type="ARBA" id="ARBA00023002"/>
    </source>
</evidence>
<keyword evidence="12" id="KW-1185">Reference proteome</keyword>
<evidence type="ECO:0000256" key="9">
    <source>
        <dbReference type="PIRSR" id="PIRSR000294-2"/>
    </source>
</evidence>
<reference evidence="11" key="1">
    <citation type="submission" date="2021-12" db="EMBL/GenBank/DDBJ databases">
        <title>Novel species in genus Dyadobacter.</title>
        <authorList>
            <person name="Ma C."/>
        </authorList>
    </citation>
    <scope>NUCLEOTIDE SEQUENCE</scope>
    <source>
        <strain evidence="11">LJ419</strain>
    </source>
</reference>